<evidence type="ECO:0000256" key="3">
    <source>
        <dbReference type="SAM" id="MobiDB-lite"/>
    </source>
</evidence>
<name>A0ABY6LT62_9ARAC</name>
<feature type="compositionally biased region" description="Basic and acidic residues" evidence="3">
    <location>
        <begin position="72"/>
        <end position="98"/>
    </location>
</feature>
<dbReference type="PANTHER" id="PTHR22903">
    <property type="entry name" value="PLEKHH PROTEIN"/>
    <property type="match status" value="1"/>
</dbReference>
<dbReference type="PANTHER" id="PTHR22903:SF8">
    <property type="entry name" value="MAX-1A"/>
    <property type="match status" value="1"/>
</dbReference>
<keyword evidence="4" id="KW-0812">Transmembrane</keyword>
<dbReference type="EMBL" id="CP092885">
    <property type="protein sequence ID" value="UYV83521.1"/>
    <property type="molecule type" value="Genomic_DNA"/>
</dbReference>
<sequence>MCRRMDELAVVYRALRAEEARHVESKAVQIKEWVTAKLRDLEEENQRLREQNARWRDQMELLRRRVCASREDGPVSDTRSLDRQLKSRGRRDDNHDYAEIYTPSQELPPPTPPLHRFPSWVRNTAISLSRDIDIHKYECYESRIYEVAMSGISASCDSLRTDASDGRAEPAPQTLSIPVYATVQGRASQIRGAPLTGESTDSSDNEESPGRSPHRRALRAAGSLDSELSDDYAVPPDAASLDGHSTMERKVLAASHPHAYIIWIITIHIFSFPAMAAALQKIDMDPEQQFYIPKIMEIATAMIEMHGDI</sequence>
<keyword evidence="1" id="KW-0677">Repeat</keyword>
<keyword evidence="6" id="KW-1185">Reference proteome</keyword>
<evidence type="ECO:0000256" key="2">
    <source>
        <dbReference type="SAM" id="Coils"/>
    </source>
</evidence>
<organism evidence="5 6">
    <name type="scientific">Cordylochernes scorpioides</name>
    <dbReference type="NCBI Taxonomy" id="51811"/>
    <lineage>
        <taxon>Eukaryota</taxon>
        <taxon>Metazoa</taxon>
        <taxon>Ecdysozoa</taxon>
        <taxon>Arthropoda</taxon>
        <taxon>Chelicerata</taxon>
        <taxon>Arachnida</taxon>
        <taxon>Pseudoscorpiones</taxon>
        <taxon>Cheliferoidea</taxon>
        <taxon>Chernetidae</taxon>
        <taxon>Cordylochernes</taxon>
    </lineage>
</organism>
<accession>A0ABY6LT62</accession>
<keyword evidence="2" id="KW-0175">Coiled coil</keyword>
<proteinExistence type="predicted"/>
<protein>
    <submittedName>
        <fullName evidence="5">PLEKHH2</fullName>
    </submittedName>
</protein>
<feature type="region of interest" description="Disordered" evidence="3">
    <location>
        <begin position="72"/>
        <end position="112"/>
    </location>
</feature>
<evidence type="ECO:0000256" key="4">
    <source>
        <dbReference type="SAM" id="Phobius"/>
    </source>
</evidence>
<gene>
    <name evidence="5" type="ORF">LAZ67_23001308</name>
</gene>
<feature type="coiled-coil region" evidence="2">
    <location>
        <begin position="31"/>
        <end position="65"/>
    </location>
</feature>
<keyword evidence="4" id="KW-1133">Transmembrane helix</keyword>
<reference evidence="5 6" key="1">
    <citation type="submission" date="2022-03" db="EMBL/GenBank/DDBJ databases">
        <title>A chromosomal length assembly of Cordylochernes scorpioides.</title>
        <authorList>
            <person name="Zeh D."/>
            <person name="Zeh J."/>
        </authorList>
    </citation>
    <scope>NUCLEOTIDE SEQUENCE [LARGE SCALE GENOMIC DNA]</scope>
    <source>
        <strain evidence="5">IN4F17</strain>
        <tissue evidence="5">Whole Body</tissue>
    </source>
</reference>
<evidence type="ECO:0000256" key="1">
    <source>
        <dbReference type="ARBA" id="ARBA00022737"/>
    </source>
</evidence>
<feature type="region of interest" description="Disordered" evidence="3">
    <location>
        <begin position="192"/>
        <end position="220"/>
    </location>
</feature>
<evidence type="ECO:0000313" key="6">
    <source>
        <dbReference type="Proteomes" id="UP001235939"/>
    </source>
</evidence>
<feature type="transmembrane region" description="Helical" evidence="4">
    <location>
        <begin position="260"/>
        <end position="279"/>
    </location>
</feature>
<dbReference type="Proteomes" id="UP001235939">
    <property type="component" value="Chromosome 23"/>
</dbReference>
<keyword evidence="4" id="KW-0472">Membrane</keyword>
<evidence type="ECO:0000313" key="5">
    <source>
        <dbReference type="EMBL" id="UYV83521.1"/>
    </source>
</evidence>